<reference evidence="2 3" key="1">
    <citation type="submission" date="2016-10" db="EMBL/GenBank/DDBJ databases">
        <authorList>
            <person name="de Groot N.N."/>
        </authorList>
    </citation>
    <scope>NUCLEOTIDE SEQUENCE [LARGE SCALE GENOMIC DNA]</scope>
    <source>
        <strain evidence="2 3">DSM 8423</strain>
    </source>
</reference>
<keyword evidence="1" id="KW-1133">Transmembrane helix</keyword>
<accession>A0A1H7VTD4</accession>
<name>A0A1H7VTD4_9BACT</name>
<evidence type="ECO:0000313" key="3">
    <source>
        <dbReference type="Proteomes" id="UP000198744"/>
    </source>
</evidence>
<dbReference type="AlphaFoldDB" id="A0A1H7VTD4"/>
<feature type="transmembrane region" description="Helical" evidence="1">
    <location>
        <begin position="78"/>
        <end position="97"/>
    </location>
</feature>
<protein>
    <submittedName>
        <fullName evidence="2">Uncharacterized protein</fullName>
    </submittedName>
</protein>
<gene>
    <name evidence="2" type="ORF">SAMN04489760_104160</name>
</gene>
<sequence>MPVAMTAARKKLAIAWFSGAGLTLIALLILTTFSSNGQMNVLWDWFLPAVTPNLSLIVGVMFNDLKNKAAKDEPVDSFMYRLALWLSVVYLSLLFITPFLSPFTEAPLDEYLQNSKLPLSLVQALATTALGAFYVQRECKS</sequence>
<dbReference type="RefSeq" id="WP_093882513.1">
    <property type="nucleotide sequence ID" value="NZ_FOBS01000004.1"/>
</dbReference>
<dbReference type="Proteomes" id="UP000198744">
    <property type="component" value="Unassembled WGS sequence"/>
</dbReference>
<evidence type="ECO:0000256" key="1">
    <source>
        <dbReference type="SAM" id="Phobius"/>
    </source>
</evidence>
<dbReference type="OrthoDB" id="7888983at2"/>
<feature type="transmembrane region" description="Helical" evidence="1">
    <location>
        <begin position="117"/>
        <end position="135"/>
    </location>
</feature>
<proteinExistence type="predicted"/>
<feature type="transmembrane region" description="Helical" evidence="1">
    <location>
        <begin position="45"/>
        <end position="66"/>
    </location>
</feature>
<keyword evidence="1" id="KW-0472">Membrane</keyword>
<organism evidence="2 3">
    <name type="scientific">Syntrophus gentianae</name>
    <dbReference type="NCBI Taxonomy" id="43775"/>
    <lineage>
        <taxon>Bacteria</taxon>
        <taxon>Pseudomonadati</taxon>
        <taxon>Thermodesulfobacteriota</taxon>
        <taxon>Syntrophia</taxon>
        <taxon>Syntrophales</taxon>
        <taxon>Syntrophaceae</taxon>
        <taxon>Syntrophus</taxon>
    </lineage>
</organism>
<keyword evidence="1" id="KW-0812">Transmembrane</keyword>
<feature type="transmembrane region" description="Helical" evidence="1">
    <location>
        <begin position="12"/>
        <end position="33"/>
    </location>
</feature>
<keyword evidence="3" id="KW-1185">Reference proteome</keyword>
<dbReference type="STRING" id="43775.SAMN04489760_104160"/>
<evidence type="ECO:0000313" key="2">
    <source>
        <dbReference type="EMBL" id="SEM12028.1"/>
    </source>
</evidence>
<dbReference type="EMBL" id="FOBS01000004">
    <property type="protein sequence ID" value="SEM12028.1"/>
    <property type="molecule type" value="Genomic_DNA"/>
</dbReference>